<dbReference type="InterPro" id="IPR002181">
    <property type="entry name" value="Fibrinogen_a/b/g_C_dom"/>
</dbReference>
<keyword evidence="1" id="KW-0732">Signal</keyword>
<evidence type="ECO:0000313" key="3">
    <source>
        <dbReference type="EMBL" id="CAL4112375.1"/>
    </source>
</evidence>
<dbReference type="SUPFAM" id="SSF56496">
    <property type="entry name" value="Fibrinogen C-terminal domain-like"/>
    <property type="match status" value="1"/>
</dbReference>
<dbReference type="AlphaFoldDB" id="A0AAV2R2D1"/>
<keyword evidence="4" id="KW-1185">Reference proteome</keyword>
<gene>
    <name evidence="3" type="ORF">MNOR_LOCUS19877</name>
</gene>
<accession>A0AAV2R2D1</accession>
<feature type="signal peptide" evidence="1">
    <location>
        <begin position="1"/>
        <end position="20"/>
    </location>
</feature>
<organism evidence="3 4">
    <name type="scientific">Meganyctiphanes norvegica</name>
    <name type="common">Northern krill</name>
    <name type="synonym">Thysanopoda norvegica</name>
    <dbReference type="NCBI Taxonomy" id="48144"/>
    <lineage>
        <taxon>Eukaryota</taxon>
        <taxon>Metazoa</taxon>
        <taxon>Ecdysozoa</taxon>
        <taxon>Arthropoda</taxon>
        <taxon>Crustacea</taxon>
        <taxon>Multicrustacea</taxon>
        <taxon>Malacostraca</taxon>
        <taxon>Eumalacostraca</taxon>
        <taxon>Eucarida</taxon>
        <taxon>Euphausiacea</taxon>
        <taxon>Euphausiidae</taxon>
        <taxon>Meganyctiphanes</taxon>
    </lineage>
</organism>
<dbReference type="Proteomes" id="UP001497623">
    <property type="component" value="Unassembled WGS sequence"/>
</dbReference>
<sequence>MKLPYYILCLLARVISDVSGHQAEDGSSSKNCQNIREMGFTEVGHYVVYNTVNNTEEAIMIYCDEKDGMLQLVDREDGTAGRSVARNCKELQDEGMSHDGPNIIYPFPDHPEIPVLVLCDQTSQGGGWTVIIRRDDSYGDLTDFERTFEEYADGFGDVNYDFYIGNEVIHYLTDSSSNELWVSIKDMHGELGYAHYQYFHVAARERNDLPPYMIDIGFYDGTIGDGMEYSNGMGFSTIDQDNDLSVGDCAANWGGGGWWYRKCANVCLTGPYGSEYFYWHNRSSPRLSKAQMMVRPSTST</sequence>
<evidence type="ECO:0000259" key="2">
    <source>
        <dbReference type="PROSITE" id="PS51406"/>
    </source>
</evidence>
<comment type="caution">
    <text evidence="3">The sequence shown here is derived from an EMBL/GenBank/DDBJ whole genome shotgun (WGS) entry which is preliminary data.</text>
</comment>
<feature type="domain" description="Fibrinogen C-terminal" evidence="2">
    <location>
        <begin position="79"/>
        <end position="298"/>
    </location>
</feature>
<dbReference type="Gene3D" id="3.90.215.10">
    <property type="entry name" value="Gamma Fibrinogen, chain A, domain 1"/>
    <property type="match status" value="1"/>
</dbReference>
<dbReference type="SMART" id="SM00186">
    <property type="entry name" value="FBG"/>
    <property type="match status" value="1"/>
</dbReference>
<proteinExistence type="predicted"/>
<dbReference type="InterPro" id="IPR050373">
    <property type="entry name" value="Fibrinogen_C-term_domain"/>
</dbReference>
<evidence type="ECO:0000313" key="4">
    <source>
        <dbReference type="Proteomes" id="UP001497623"/>
    </source>
</evidence>
<name>A0AAV2R2D1_MEGNR</name>
<protein>
    <recommendedName>
        <fullName evidence="2">Fibrinogen C-terminal domain-containing protein</fullName>
    </recommendedName>
</protein>
<dbReference type="InterPro" id="IPR036056">
    <property type="entry name" value="Fibrinogen-like_C"/>
</dbReference>
<dbReference type="InterPro" id="IPR014716">
    <property type="entry name" value="Fibrinogen_a/b/g_C_1"/>
</dbReference>
<evidence type="ECO:0000256" key="1">
    <source>
        <dbReference type="SAM" id="SignalP"/>
    </source>
</evidence>
<dbReference type="EMBL" id="CAXKWB010014993">
    <property type="protein sequence ID" value="CAL4112375.1"/>
    <property type="molecule type" value="Genomic_DNA"/>
</dbReference>
<dbReference type="PANTHER" id="PTHR19143">
    <property type="entry name" value="FIBRINOGEN/TENASCIN/ANGIOPOEITIN"/>
    <property type="match status" value="1"/>
</dbReference>
<dbReference type="GO" id="GO:0005615">
    <property type="term" value="C:extracellular space"/>
    <property type="evidence" value="ECO:0007669"/>
    <property type="project" value="TreeGrafter"/>
</dbReference>
<reference evidence="3 4" key="1">
    <citation type="submission" date="2024-05" db="EMBL/GenBank/DDBJ databases">
        <authorList>
            <person name="Wallberg A."/>
        </authorList>
    </citation>
    <scope>NUCLEOTIDE SEQUENCE [LARGE SCALE GENOMIC DNA]</scope>
</reference>
<dbReference type="PROSITE" id="PS51406">
    <property type="entry name" value="FIBRINOGEN_C_2"/>
    <property type="match status" value="1"/>
</dbReference>
<feature type="chain" id="PRO_5043785820" description="Fibrinogen C-terminal domain-containing protein" evidence="1">
    <location>
        <begin position="21"/>
        <end position="300"/>
    </location>
</feature>
<dbReference type="Pfam" id="PF00147">
    <property type="entry name" value="Fibrinogen_C"/>
    <property type="match status" value="1"/>
</dbReference>